<dbReference type="Proteomes" id="UP000001514">
    <property type="component" value="Unassembled WGS sequence"/>
</dbReference>
<accession>D8RC02</accession>
<feature type="region of interest" description="Disordered" evidence="1">
    <location>
        <begin position="1"/>
        <end position="23"/>
    </location>
</feature>
<dbReference type="AlphaFoldDB" id="D8RC02"/>
<organism evidence="3">
    <name type="scientific">Selaginella moellendorffii</name>
    <name type="common">Spikemoss</name>
    <dbReference type="NCBI Taxonomy" id="88036"/>
    <lineage>
        <taxon>Eukaryota</taxon>
        <taxon>Viridiplantae</taxon>
        <taxon>Streptophyta</taxon>
        <taxon>Embryophyta</taxon>
        <taxon>Tracheophyta</taxon>
        <taxon>Lycopodiopsida</taxon>
        <taxon>Selaginellales</taxon>
        <taxon>Selaginellaceae</taxon>
        <taxon>Selaginella</taxon>
    </lineage>
</organism>
<evidence type="ECO:0000313" key="2">
    <source>
        <dbReference type="EMBL" id="EFJ30591.1"/>
    </source>
</evidence>
<evidence type="ECO:0000313" key="3">
    <source>
        <dbReference type="Proteomes" id="UP000001514"/>
    </source>
</evidence>
<dbReference type="HOGENOM" id="CLU_1386260_0_0_1"/>
<sequence>MGYAKETPDLFAEDDEDVEDPTSLQHRHSNVFVKVYRGLCEELRVAVDLKNSTSGSSENVYQLAAVVMKNLALERREQWRPVCIQVWGTVRWYYGYVETHEFVQVENEELVEESLACFPLTKREALSLTVPGSVPPRRIMIRKKFAEWKANLYGQEMKIPDGRYPFIDPWGQRILDQQLTASSQLFYEGMLKTLVGREVTKWTPRDERGDG</sequence>
<name>D8RC02_SELML</name>
<protein>
    <submittedName>
        <fullName evidence="2">Uncharacterized protein</fullName>
    </submittedName>
</protein>
<feature type="compositionally biased region" description="Acidic residues" evidence="1">
    <location>
        <begin position="11"/>
        <end position="20"/>
    </location>
</feature>
<dbReference type="Gramene" id="EFJ30591">
    <property type="protein sequence ID" value="EFJ30591"/>
    <property type="gene ID" value="SELMODRAFT_409611"/>
</dbReference>
<reference evidence="2 3" key="1">
    <citation type="journal article" date="2011" name="Science">
        <title>The Selaginella genome identifies genetic changes associated with the evolution of vascular plants.</title>
        <authorList>
            <person name="Banks J.A."/>
            <person name="Nishiyama T."/>
            <person name="Hasebe M."/>
            <person name="Bowman J.L."/>
            <person name="Gribskov M."/>
            <person name="dePamphilis C."/>
            <person name="Albert V.A."/>
            <person name="Aono N."/>
            <person name="Aoyama T."/>
            <person name="Ambrose B.A."/>
            <person name="Ashton N.W."/>
            <person name="Axtell M.J."/>
            <person name="Barker E."/>
            <person name="Barker M.S."/>
            <person name="Bennetzen J.L."/>
            <person name="Bonawitz N.D."/>
            <person name="Chapple C."/>
            <person name="Cheng C."/>
            <person name="Correa L.G."/>
            <person name="Dacre M."/>
            <person name="DeBarry J."/>
            <person name="Dreyer I."/>
            <person name="Elias M."/>
            <person name="Engstrom E.M."/>
            <person name="Estelle M."/>
            <person name="Feng L."/>
            <person name="Finet C."/>
            <person name="Floyd S.K."/>
            <person name="Frommer W.B."/>
            <person name="Fujita T."/>
            <person name="Gramzow L."/>
            <person name="Gutensohn M."/>
            <person name="Harholt J."/>
            <person name="Hattori M."/>
            <person name="Heyl A."/>
            <person name="Hirai T."/>
            <person name="Hiwatashi Y."/>
            <person name="Ishikawa M."/>
            <person name="Iwata M."/>
            <person name="Karol K.G."/>
            <person name="Koehler B."/>
            <person name="Kolukisaoglu U."/>
            <person name="Kubo M."/>
            <person name="Kurata T."/>
            <person name="Lalonde S."/>
            <person name="Li K."/>
            <person name="Li Y."/>
            <person name="Litt A."/>
            <person name="Lyons E."/>
            <person name="Manning G."/>
            <person name="Maruyama T."/>
            <person name="Michael T.P."/>
            <person name="Mikami K."/>
            <person name="Miyazaki S."/>
            <person name="Morinaga S."/>
            <person name="Murata T."/>
            <person name="Mueller-Roeber B."/>
            <person name="Nelson D.R."/>
            <person name="Obara M."/>
            <person name="Oguri Y."/>
            <person name="Olmstead R.G."/>
            <person name="Onodera N."/>
            <person name="Petersen B.L."/>
            <person name="Pils B."/>
            <person name="Prigge M."/>
            <person name="Rensing S.A."/>
            <person name="Riano-Pachon D.M."/>
            <person name="Roberts A.W."/>
            <person name="Sato Y."/>
            <person name="Scheller H.V."/>
            <person name="Schulz B."/>
            <person name="Schulz C."/>
            <person name="Shakirov E.V."/>
            <person name="Shibagaki N."/>
            <person name="Shinohara N."/>
            <person name="Shippen D.E."/>
            <person name="Soerensen I."/>
            <person name="Sotooka R."/>
            <person name="Sugimoto N."/>
            <person name="Sugita M."/>
            <person name="Sumikawa N."/>
            <person name="Tanurdzic M."/>
            <person name="Theissen G."/>
            <person name="Ulvskov P."/>
            <person name="Wakazuki S."/>
            <person name="Weng J.K."/>
            <person name="Willats W.W."/>
            <person name="Wipf D."/>
            <person name="Wolf P.G."/>
            <person name="Yang L."/>
            <person name="Zimmer A.D."/>
            <person name="Zhu Q."/>
            <person name="Mitros T."/>
            <person name="Hellsten U."/>
            <person name="Loque D."/>
            <person name="Otillar R."/>
            <person name="Salamov A."/>
            <person name="Schmutz J."/>
            <person name="Shapiro H."/>
            <person name="Lindquist E."/>
            <person name="Lucas S."/>
            <person name="Rokhsar D."/>
            <person name="Grigoriev I.V."/>
        </authorList>
    </citation>
    <scope>NUCLEOTIDE SEQUENCE [LARGE SCALE GENOMIC DNA]</scope>
</reference>
<evidence type="ECO:0000256" key="1">
    <source>
        <dbReference type="SAM" id="MobiDB-lite"/>
    </source>
</evidence>
<keyword evidence="3" id="KW-1185">Reference proteome</keyword>
<dbReference type="InParanoid" id="D8RC02"/>
<gene>
    <name evidence="2" type="ORF">SELMODRAFT_409611</name>
</gene>
<dbReference type="EMBL" id="GL377575">
    <property type="protein sequence ID" value="EFJ30591.1"/>
    <property type="molecule type" value="Genomic_DNA"/>
</dbReference>
<proteinExistence type="predicted"/>
<dbReference type="KEGG" id="smo:SELMODRAFT_409611"/>